<dbReference type="Proteomes" id="UP001612915">
    <property type="component" value="Unassembled WGS sequence"/>
</dbReference>
<feature type="signal peptide" evidence="2">
    <location>
        <begin position="1"/>
        <end position="32"/>
    </location>
</feature>
<dbReference type="PANTHER" id="PTHR48098:SF1">
    <property type="entry name" value="DIACYLGLYCEROL ACYLTRANSFERASE_MYCOLYLTRANSFERASE AG85A"/>
    <property type="match status" value="1"/>
</dbReference>
<feature type="chain" id="PRO_5045459705" evidence="2">
    <location>
        <begin position="33"/>
        <end position="394"/>
    </location>
</feature>
<dbReference type="InterPro" id="IPR050583">
    <property type="entry name" value="Mycobacterial_A85_antigen"/>
</dbReference>
<dbReference type="InterPro" id="IPR029058">
    <property type="entry name" value="AB_hydrolase_fold"/>
</dbReference>
<dbReference type="SUPFAM" id="SSF53474">
    <property type="entry name" value="alpha/beta-Hydrolases"/>
    <property type="match status" value="1"/>
</dbReference>
<dbReference type="PANTHER" id="PTHR48098">
    <property type="entry name" value="ENTEROCHELIN ESTERASE-RELATED"/>
    <property type="match status" value="1"/>
</dbReference>
<evidence type="ECO:0000313" key="3">
    <source>
        <dbReference type="EMBL" id="MFI7586204.1"/>
    </source>
</evidence>
<dbReference type="RefSeq" id="WP_398275436.1">
    <property type="nucleotide sequence ID" value="NZ_JBITLV010000001.1"/>
</dbReference>
<evidence type="ECO:0000313" key="4">
    <source>
        <dbReference type="Proteomes" id="UP001612915"/>
    </source>
</evidence>
<evidence type="ECO:0000256" key="2">
    <source>
        <dbReference type="SAM" id="SignalP"/>
    </source>
</evidence>
<feature type="region of interest" description="Disordered" evidence="1">
    <location>
        <begin position="338"/>
        <end position="394"/>
    </location>
</feature>
<protein>
    <submittedName>
        <fullName evidence="3">Alpha/beta hydrolase</fullName>
    </submittedName>
</protein>
<dbReference type="Pfam" id="PF00756">
    <property type="entry name" value="Esterase"/>
    <property type="match status" value="1"/>
</dbReference>
<dbReference type="GO" id="GO:0016787">
    <property type="term" value="F:hydrolase activity"/>
    <property type="evidence" value="ECO:0007669"/>
    <property type="project" value="UniProtKB-KW"/>
</dbReference>
<name>A0ABW8AIL6_9ACTN</name>
<keyword evidence="3" id="KW-0378">Hydrolase</keyword>
<organism evidence="3 4">
    <name type="scientific">Spongisporangium articulatum</name>
    <dbReference type="NCBI Taxonomy" id="3362603"/>
    <lineage>
        <taxon>Bacteria</taxon>
        <taxon>Bacillati</taxon>
        <taxon>Actinomycetota</taxon>
        <taxon>Actinomycetes</taxon>
        <taxon>Kineosporiales</taxon>
        <taxon>Kineosporiaceae</taxon>
        <taxon>Spongisporangium</taxon>
    </lineage>
</organism>
<sequence length="394" mass="41041">MKRSARGWATLTVVVAAAVSAATLTVAPAASASVGDPSKAVAADGAKVTAETVIDARTVDLTVSSPALGGSGMVRLILPKSWNSKPTWSFPTVYLLHGPDVQDYKAWTYYTKVEEYAQDSDVIVAMPTGGASAIYTDEYDSWGKVRPKWETFHTVELPQILAGGYRANGKASIAGISSGGFGALSYAARHPQMFSAVGAYSAMTDLFDPAGALAVLKNRIAAGQSLDPFGPLLVGVANKLQRNPQTLVARYRGQRLYVSSGGGLPGPLDKTDPNYHDQVGGRVIEGVTSAMDQRFASTAKLFGARVTTHFYPGGLHYWTYWDRELGLSWSFLTTPLGAPTDTAPSGPSSGPNGSSSSSPSSSTSSTPSATPAPAGRPAPKKTGLLGGLFGGLFG</sequence>
<gene>
    <name evidence="3" type="ORF">ACIB24_03925</name>
</gene>
<reference evidence="3 4" key="1">
    <citation type="submission" date="2024-10" db="EMBL/GenBank/DDBJ databases">
        <title>The Natural Products Discovery Center: Release of the First 8490 Sequenced Strains for Exploring Actinobacteria Biosynthetic Diversity.</title>
        <authorList>
            <person name="Kalkreuter E."/>
            <person name="Kautsar S.A."/>
            <person name="Yang D."/>
            <person name="Bader C.D."/>
            <person name="Teijaro C.N."/>
            <person name="Fluegel L."/>
            <person name="Davis C.M."/>
            <person name="Simpson J.R."/>
            <person name="Lauterbach L."/>
            <person name="Steele A.D."/>
            <person name="Gui C."/>
            <person name="Meng S."/>
            <person name="Li G."/>
            <person name="Viehrig K."/>
            <person name="Ye F."/>
            <person name="Su P."/>
            <person name="Kiefer A.F."/>
            <person name="Nichols A."/>
            <person name="Cepeda A.J."/>
            <person name="Yan W."/>
            <person name="Fan B."/>
            <person name="Jiang Y."/>
            <person name="Adhikari A."/>
            <person name="Zheng C.-J."/>
            <person name="Schuster L."/>
            <person name="Cowan T.M."/>
            <person name="Smanski M.J."/>
            <person name="Chevrette M.G."/>
            <person name="De Carvalho L.P.S."/>
            <person name="Shen B."/>
        </authorList>
    </citation>
    <scope>NUCLEOTIDE SEQUENCE [LARGE SCALE GENOMIC DNA]</scope>
    <source>
        <strain evidence="3 4">NPDC049639</strain>
    </source>
</reference>
<dbReference type="InterPro" id="IPR000801">
    <property type="entry name" value="Esterase-like"/>
</dbReference>
<keyword evidence="2" id="KW-0732">Signal</keyword>
<comment type="caution">
    <text evidence="3">The sequence shown here is derived from an EMBL/GenBank/DDBJ whole genome shotgun (WGS) entry which is preliminary data.</text>
</comment>
<keyword evidence="4" id="KW-1185">Reference proteome</keyword>
<dbReference type="Gene3D" id="3.40.50.1820">
    <property type="entry name" value="alpha/beta hydrolase"/>
    <property type="match status" value="1"/>
</dbReference>
<feature type="compositionally biased region" description="Gly residues" evidence="1">
    <location>
        <begin position="384"/>
        <end position="394"/>
    </location>
</feature>
<accession>A0ABW8AIL6</accession>
<proteinExistence type="predicted"/>
<evidence type="ECO:0000256" key="1">
    <source>
        <dbReference type="SAM" id="MobiDB-lite"/>
    </source>
</evidence>
<dbReference type="EMBL" id="JBITLV010000001">
    <property type="protein sequence ID" value="MFI7586204.1"/>
    <property type="molecule type" value="Genomic_DNA"/>
</dbReference>
<feature type="compositionally biased region" description="Low complexity" evidence="1">
    <location>
        <begin position="342"/>
        <end position="377"/>
    </location>
</feature>